<sequence length="76" mass="8616">MRIFQPSDTSVEKNTPGPALPVLFTGNAISHLSSVKTSIDIAEWKWHEEIIDGRRTRIVTDKLSAHFDLKTGDFYE</sequence>
<gene>
    <name evidence="1" type="ORF">LQ567_05250</name>
</gene>
<name>A0ABS8PM34_9BACT</name>
<accession>A0ABS8PM34</accession>
<dbReference type="Proteomes" id="UP001199816">
    <property type="component" value="Unassembled WGS sequence"/>
</dbReference>
<proteinExistence type="predicted"/>
<dbReference type="EMBL" id="JAJNEC010000004">
    <property type="protein sequence ID" value="MCD2422159.1"/>
    <property type="molecule type" value="Genomic_DNA"/>
</dbReference>
<keyword evidence="2" id="KW-1185">Reference proteome</keyword>
<evidence type="ECO:0000313" key="1">
    <source>
        <dbReference type="EMBL" id="MCD2422159.1"/>
    </source>
</evidence>
<organism evidence="1 2">
    <name type="scientific">Niabella pedocola</name>
    <dbReference type="NCBI Taxonomy" id="1752077"/>
    <lineage>
        <taxon>Bacteria</taxon>
        <taxon>Pseudomonadati</taxon>
        <taxon>Bacteroidota</taxon>
        <taxon>Chitinophagia</taxon>
        <taxon>Chitinophagales</taxon>
        <taxon>Chitinophagaceae</taxon>
        <taxon>Niabella</taxon>
    </lineage>
</organism>
<protein>
    <submittedName>
        <fullName evidence="1">Uncharacterized protein</fullName>
    </submittedName>
</protein>
<comment type="caution">
    <text evidence="1">The sequence shown here is derived from an EMBL/GenBank/DDBJ whole genome shotgun (WGS) entry which is preliminary data.</text>
</comment>
<evidence type="ECO:0000313" key="2">
    <source>
        <dbReference type="Proteomes" id="UP001199816"/>
    </source>
</evidence>
<reference evidence="1 2" key="1">
    <citation type="submission" date="2021-11" db="EMBL/GenBank/DDBJ databases">
        <title>Genomic of Niabella pedocola.</title>
        <authorList>
            <person name="Wu T."/>
        </authorList>
    </citation>
    <scope>NUCLEOTIDE SEQUENCE [LARGE SCALE GENOMIC DNA]</scope>
    <source>
        <strain evidence="1 2">JCM 31011</strain>
    </source>
</reference>
<dbReference type="RefSeq" id="WP_231003062.1">
    <property type="nucleotide sequence ID" value="NZ_JAJNEC010000004.1"/>
</dbReference>